<evidence type="ECO:0000259" key="8">
    <source>
        <dbReference type="Pfam" id="PF01979"/>
    </source>
</evidence>
<organism evidence="9 10">
    <name type="scientific">Craterilacuibacter sinensis</name>
    <dbReference type="NCBI Taxonomy" id="2686017"/>
    <lineage>
        <taxon>Bacteria</taxon>
        <taxon>Pseudomonadati</taxon>
        <taxon>Pseudomonadota</taxon>
        <taxon>Betaproteobacteria</taxon>
        <taxon>Neisseriales</taxon>
        <taxon>Neisseriaceae</taxon>
        <taxon>Craterilacuibacter</taxon>
    </lineage>
</organism>
<dbReference type="GO" id="GO:0000256">
    <property type="term" value="P:allantoin catabolic process"/>
    <property type="evidence" value="ECO:0007669"/>
    <property type="project" value="UniProtKB-UniRule"/>
</dbReference>
<feature type="binding site" evidence="7">
    <location>
        <position position="61"/>
    </location>
    <ligand>
        <name>Zn(2+)</name>
        <dbReference type="ChEBI" id="CHEBI:29105"/>
        <label>1</label>
    </ligand>
</feature>
<dbReference type="InterPro" id="IPR032466">
    <property type="entry name" value="Metal_Hydrolase"/>
</dbReference>
<dbReference type="EMBL" id="WSSB01000004">
    <property type="protein sequence ID" value="MXR36500.1"/>
    <property type="molecule type" value="Genomic_DNA"/>
</dbReference>
<dbReference type="InterPro" id="IPR050138">
    <property type="entry name" value="DHOase/Allantoinase_Hydrolase"/>
</dbReference>
<dbReference type="EC" id="3.5.2.5" evidence="7"/>
<feature type="domain" description="Amidohydrolase-related" evidence="8">
    <location>
        <begin position="50"/>
        <end position="429"/>
    </location>
</feature>
<dbReference type="HAMAP" id="MF_01645">
    <property type="entry name" value="Hydantoinase"/>
    <property type="match status" value="1"/>
</dbReference>
<feature type="binding site" description="via carbamate group" evidence="7">
    <location>
        <position position="146"/>
    </location>
    <ligand>
        <name>Zn(2+)</name>
        <dbReference type="ChEBI" id="CHEBI:29105"/>
        <label>1</label>
    </ligand>
</feature>
<comment type="PTM">
    <text evidence="7">Carboxylation allows a single lysine to coordinate two zinc ions.</text>
</comment>
<comment type="similarity">
    <text evidence="1">Belongs to the metallo-dependent hydrolases superfamily. Hydantoinase/dihydropyrimidinase family.</text>
</comment>
<evidence type="ECO:0000256" key="4">
    <source>
        <dbReference type="ARBA" id="ARBA00022723"/>
    </source>
</evidence>
<comment type="function">
    <text evidence="7">Catalyzes the conversion of allantoin (5-ureidohydantoin) to allantoic acid by hydrolytic cleavage of the five-member hydantoin ring.</text>
</comment>
<dbReference type="Gene3D" id="3.20.20.140">
    <property type="entry name" value="Metal-dependent hydrolases"/>
    <property type="match status" value="1"/>
</dbReference>
<feature type="binding site" evidence="7">
    <location>
        <position position="185"/>
    </location>
    <ligand>
        <name>Zn(2+)</name>
        <dbReference type="ChEBI" id="CHEBI:29105"/>
        <label>2</label>
    </ligand>
</feature>
<evidence type="ECO:0000256" key="3">
    <source>
        <dbReference type="ARBA" id="ARBA00022631"/>
    </source>
</evidence>
<evidence type="ECO:0000256" key="1">
    <source>
        <dbReference type="ARBA" id="ARBA00008829"/>
    </source>
</evidence>
<feature type="modified residue" description="N6-carboxylysine" evidence="7">
    <location>
        <position position="146"/>
    </location>
</feature>
<feature type="binding site" evidence="7">
    <location>
        <position position="59"/>
    </location>
    <ligand>
        <name>Zn(2+)</name>
        <dbReference type="ChEBI" id="CHEBI:29105"/>
        <label>1</label>
    </ligand>
</feature>
<reference evidence="9 10" key="1">
    <citation type="submission" date="2019-12" db="EMBL/GenBank/DDBJ databases">
        <title>Neisseriaceae gen. nov. sp. Genome sequencing and assembly.</title>
        <authorList>
            <person name="Liu Z."/>
            <person name="Li A."/>
        </authorList>
    </citation>
    <scope>NUCLEOTIDE SEQUENCE [LARGE SCALE GENOMIC DNA]</scope>
    <source>
        <strain evidence="9 10">B2N2-7</strain>
    </source>
</reference>
<dbReference type="Pfam" id="PF01979">
    <property type="entry name" value="Amidohydro_1"/>
    <property type="match status" value="1"/>
</dbReference>
<dbReference type="Proteomes" id="UP000467214">
    <property type="component" value="Unassembled WGS sequence"/>
</dbReference>
<comment type="catalytic activity">
    <reaction evidence="7">
        <text>(S)-allantoin + H2O = allantoate + H(+)</text>
        <dbReference type="Rhea" id="RHEA:17029"/>
        <dbReference type="ChEBI" id="CHEBI:15377"/>
        <dbReference type="ChEBI" id="CHEBI:15378"/>
        <dbReference type="ChEBI" id="CHEBI:15678"/>
        <dbReference type="ChEBI" id="CHEBI:17536"/>
        <dbReference type="EC" id="3.5.2.5"/>
    </reaction>
</comment>
<gene>
    <name evidence="7 9" type="primary">allB</name>
    <name evidence="9" type="ORF">GQF02_05865</name>
</gene>
<dbReference type="PANTHER" id="PTHR43668:SF4">
    <property type="entry name" value="ALLANTOINASE"/>
    <property type="match status" value="1"/>
</dbReference>
<evidence type="ECO:0000313" key="9">
    <source>
        <dbReference type="EMBL" id="MXR36500.1"/>
    </source>
</evidence>
<dbReference type="GO" id="GO:0005737">
    <property type="term" value="C:cytoplasm"/>
    <property type="evidence" value="ECO:0007669"/>
    <property type="project" value="TreeGrafter"/>
</dbReference>
<dbReference type="SUPFAM" id="SSF51338">
    <property type="entry name" value="Composite domain of metallo-dependent hydrolases"/>
    <property type="match status" value="1"/>
</dbReference>
<dbReference type="GO" id="GO:0050897">
    <property type="term" value="F:cobalt ion binding"/>
    <property type="evidence" value="ECO:0007669"/>
    <property type="project" value="InterPro"/>
</dbReference>
<feature type="binding site" description="via carbamate group" evidence="7">
    <location>
        <position position="146"/>
    </location>
    <ligand>
        <name>Zn(2+)</name>
        <dbReference type="ChEBI" id="CHEBI:29105"/>
        <label>2</label>
    </ligand>
</feature>
<dbReference type="FunFam" id="3.20.20.140:FF:000174">
    <property type="entry name" value="Dihydropyrimidinase-related protein 2"/>
    <property type="match status" value="1"/>
</dbReference>
<dbReference type="InterPro" id="IPR017593">
    <property type="entry name" value="Allantoinase"/>
</dbReference>
<dbReference type="GO" id="GO:0004038">
    <property type="term" value="F:allantoinase activity"/>
    <property type="evidence" value="ECO:0007669"/>
    <property type="project" value="UniProtKB-UniRule"/>
</dbReference>
<sequence length="456" mass="49110">MLDTIIRNARLVLRHEVVNAELGIRDGKIAVIADRIAEPAAAEIDAAGQYVLPGMVDVHMHISEPGRTEWEGYETGSQAMAAGGTTCFVEMPLNTIPATTDVASMELKIGAATGQCHVDYALMGGLVPWNFDDLKPMSQAGVAAYKCFVATCGSGKPGDFKNVNDFELYEGMKILAETGDLLVIHCENAALTDGLGKKARAEGKSKVSDYVASRPVFTEVEAVQRVLLIAKETGCRVHIAHNSCPEAVDAIQRAIADGVDASVESCPHYFLLATEELDAIGARAKCSPPIRDYANQARMWDYLAQGKIDILGSDHSPCTFDLKDKENAFDAWGGLSACQNSVDAMFDAGVKQRGISPVLLARVLATNPAERFGLKDKGEIAIGKDADLVFIDPAQSYTVKAEGLYYKNKHSAYEGREIGCRVTRTLLRGHAIFELGQGFAARAQGQLIRVGKQARS</sequence>
<dbReference type="RefSeq" id="WP_160795580.1">
    <property type="nucleotide sequence ID" value="NZ_WSSB01000004.1"/>
</dbReference>
<evidence type="ECO:0000313" key="10">
    <source>
        <dbReference type="Proteomes" id="UP000467214"/>
    </source>
</evidence>
<dbReference type="GO" id="GO:0008270">
    <property type="term" value="F:zinc ion binding"/>
    <property type="evidence" value="ECO:0007669"/>
    <property type="project" value="InterPro"/>
</dbReference>
<dbReference type="InterPro" id="IPR006680">
    <property type="entry name" value="Amidohydro-rel"/>
</dbReference>
<proteinExistence type="inferred from homology"/>
<keyword evidence="5 7" id="KW-0378">Hydrolase</keyword>
<feature type="binding site" evidence="7">
    <location>
        <position position="314"/>
    </location>
    <ligand>
        <name>Zn(2+)</name>
        <dbReference type="ChEBI" id="CHEBI:29105"/>
        <label>1</label>
    </ligand>
</feature>
<accession>A0A845BM71</accession>
<keyword evidence="6 7" id="KW-0862">Zinc</keyword>
<comment type="pathway">
    <text evidence="7">Nitrogen metabolism; (S)-allantoin degradation; allantoate from (S)-allantoin: step 1/1.</text>
</comment>
<dbReference type="UniPathway" id="UPA00395">
    <property type="reaction ID" value="UER00653"/>
</dbReference>
<dbReference type="PANTHER" id="PTHR43668">
    <property type="entry name" value="ALLANTOINASE"/>
    <property type="match status" value="1"/>
</dbReference>
<dbReference type="InterPro" id="IPR047604">
    <property type="entry name" value="Allantoinase_bact"/>
</dbReference>
<dbReference type="NCBIfam" id="TIGR03178">
    <property type="entry name" value="allantoinase"/>
    <property type="match status" value="1"/>
</dbReference>
<evidence type="ECO:0000256" key="7">
    <source>
        <dbReference type="HAMAP-Rule" id="MF_01645"/>
    </source>
</evidence>
<comment type="subunit">
    <text evidence="2 7">Homotetramer.</text>
</comment>
<feature type="binding site" evidence="7">
    <location>
        <position position="241"/>
    </location>
    <ligand>
        <name>Zn(2+)</name>
        <dbReference type="ChEBI" id="CHEBI:29105"/>
        <label>2</label>
    </ligand>
</feature>
<comment type="caution">
    <text evidence="9">The sequence shown here is derived from an EMBL/GenBank/DDBJ whole genome shotgun (WGS) entry which is preliminary data.</text>
</comment>
<name>A0A845BM71_9NEIS</name>
<dbReference type="SUPFAM" id="SSF51556">
    <property type="entry name" value="Metallo-dependent hydrolases"/>
    <property type="match status" value="1"/>
</dbReference>
<comment type="cofactor">
    <cofactor evidence="7">
        <name>Zn(2+)</name>
        <dbReference type="ChEBI" id="CHEBI:29105"/>
    </cofactor>
    <text evidence="7">Binds 2 Zn(2+) ions per subunit.</text>
</comment>
<dbReference type="InterPro" id="IPR011059">
    <property type="entry name" value="Metal-dep_hydrolase_composite"/>
</dbReference>
<keyword evidence="4 7" id="KW-0479">Metal-binding</keyword>
<evidence type="ECO:0000256" key="5">
    <source>
        <dbReference type="ARBA" id="ARBA00022801"/>
    </source>
</evidence>
<dbReference type="GO" id="GO:0006145">
    <property type="term" value="P:purine nucleobase catabolic process"/>
    <property type="evidence" value="ECO:0007669"/>
    <property type="project" value="TreeGrafter"/>
</dbReference>
<keyword evidence="3 7" id="KW-0659">Purine metabolism</keyword>
<evidence type="ECO:0000256" key="6">
    <source>
        <dbReference type="ARBA" id="ARBA00022833"/>
    </source>
</evidence>
<evidence type="ECO:0000256" key="2">
    <source>
        <dbReference type="ARBA" id="ARBA00011881"/>
    </source>
</evidence>
<comment type="similarity">
    <text evidence="7">Belongs to the metallo-dependent hydrolases superfamily. Allantoinase family.</text>
</comment>
<protein>
    <recommendedName>
        <fullName evidence="7">Allantoinase</fullName>
        <ecNumber evidence="7">3.5.2.5</ecNumber>
    </recommendedName>
    <alternativeName>
        <fullName evidence="7">Allantoin-utilizing enzyme</fullName>
    </alternativeName>
</protein>
<dbReference type="Gene3D" id="2.30.40.10">
    <property type="entry name" value="Urease, subunit C, domain 1"/>
    <property type="match status" value="1"/>
</dbReference>
<dbReference type="AlphaFoldDB" id="A0A845BM71"/>
<keyword evidence="10" id="KW-1185">Reference proteome</keyword>